<gene>
    <name evidence="2" type="ORF">WMO25_11425</name>
</gene>
<feature type="region of interest" description="Disordered" evidence="1">
    <location>
        <begin position="79"/>
        <end position="117"/>
    </location>
</feature>
<proteinExistence type="predicted"/>
<protein>
    <submittedName>
        <fullName evidence="2">Uncharacterized protein</fullName>
    </submittedName>
</protein>
<evidence type="ECO:0000313" key="3">
    <source>
        <dbReference type="Proteomes" id="UP001469749"/>
    </source>
</evidence>
<feature type="compositionally biased region" description="Basic and acidic residues" evidence="1">
    <location>
        <begin position="322"/>
        <end position="347"/>
    </location>
</feature>
<dbReference type="EMBL" id="JBBMEK010000148">
    <property type="protein sequence ID" value="MEQ2365709.1"/>
    <property type="molecule type" value="Genomic_DNA"/>
</dbReference>
<feature type="compositionally biased region" description="Polar residues" evidence="1">
    <location>
        <begin position="267"/>
        <end position="280"/>
    </location>
</feature>
<organism evidence="2 3">
    <name type="scientific">Coprococcus intestinihominis</name>
    <dbReference type="NCBI Taxonomy" id="3133154"/>
    <lineage>
        <taxon>Bacteria</taxon>
        <taxon>Bacillati</taxon>
        <taxon>Bacillota</taxon>
        <taxon>Clostridia</taxon>
        <taxon>Lachnospirales</taxon>
        <taxon>Lachnospiraceae</taxon>
        <taxon>Coprococcus</taxon>
    </lineage>
</organism>
<accession>A0ABV1B5K5</accession>
<comment type="caution">
    <text evidence="2">The sequence shown here is derived from an EMBL/GenBank/DDBJ whole genome shotgun (WGS) entry which is preliminary data.</text>
</comment>
<evidence type="ECO:0000256" key="1">
    <source>
        <dbReference type="SAM" id="MobiDB-lite"/>
    </source>
</evidence>
<dbReference type="Proteomes" id="UP001469749">
    <property type="component" value="Unassembled WGS sequence"/>
</dbReference>
<feature type="compositionally biased region" description="Low complexity" evidence="1">
    <location>
        <begin position="282"/>
        <end position="298"/>
    </location>
</feature>
<sequence>LKMFLSGYGNLNASSYGFTKFFVATLCLVGFCKVTFKLDSYLSSLGVNLGRPTTGIGALGLMMAAGRVLSHVGRGVGDSAGASDHAGNSQVSTDGAGMTDAAPGPIPMGFGNDGDAMHMEGENDFDSATVDEAVDMEADGNDFDSMDKEQGGVLQEMGMMPEDTFADEEGMTDMNGFSDGTDFDSGELSENSADGLVEGTDGLVESADSTDMDTVLTGEGSMVSDFGDYPVEEDEAETGDSIEPEMELDGNAIGSTGGEDIGIGSGMDTSGGESPLSGGNQLSGKQVSGQSGGIISEIGGDGGVMLSDSFDAGGQDYTAEGRSLHTNDGLDRENRGYQSEGYHDFDVPIHQNTSSTMDTDHSLNGLNTEEVRSQDRRNGAETRKSWEVPKSREELNQRNQKNHRRNEDDFLT</sequence>
<feature type="compositionally biased region" description="Polar residues" evidence="1">
    <location>
        <begin position="350"/>
        <end position="367"/>
    </location>
</feature>
<feature type="non-terminal residue" evidence="2">
    <location>
        <position position="1"/>
    </location>
</feature>
<feature type="compositionally biased region" description="Basic and acidic residues" evidence="1">
    <location>
        <begin position="369"/>
        <end position="396"/>
    </location>
</feature>
<feature type="compositionally biased region" description="Gly residues" evidence="1">
    <location>
        <begin position="255"/>
        <end position="265"/>
    </location>
</feature>
<reference evidence="2 3" key="1">
    <citation type="submission" date="2024-03" db="EMBL/GenBank/DDBJ databases">
        <title>Human intestinal bacterial collection.</title>
        <authorList>
            <person name="Pauvert C."/>
            <person name="Hitch T.C.A."/>
            <person name="Clavel T."/>
        </authorList>
    </citation>
    <scope>NUCLEOTIDE SEQUENCE [LARGE SCALE GENOMIC DNA]</scope>
    <source>
        <strain evidence="2 3">CLA-AA-H190</strain>
    </source>
</reference>
<name>A0ABV1B5K5_9FIRM</name>
<feature type="region of interest" description="Disordered" evidence="1">
    <location>
        <begin position="233"/>
        <end position="412"/>
    </location>
</feature>
<keyword evidence="3" id="KW-1185">Reference proteome</keyword>
<evidence type="ECO:0000313" key="2">
    <source>
        <dbReference type="EMBL" id="MEQ2365709.1"/>
    </source>
</evidence>
<feature type="compositionally biased region" description="Acidic residues" evidence="1">
    <location>
        <begin position="233"/>
        <end position="248"/>
    </location>
</feature>